<gene>
    <name evidence="3" type="ORF">PQO03_01185</name>
</gene>
<evidence type="ECO:0000256" key="1">
    <source>
        <dbReference type="SAM" id="MobiDB-lite"/>
    </source>
</evidence>
<keyword evidence="2" id="KW-0812">Transmembrane</keyword>
<keyword evidence="2" id="KW-1133">Transmembrane helix</keyword>
<evidence type="ECO:0000313" key="4">
    <source>
        <dbReference type="Proteomes" id="UP001214250"/>
    </source>
</evidence>
<feature type="compositionally biased region" description="Basic residues" evidence="1">
    <location>
        <begin position="133"/>
        <end position="146"/>
    </location>
</feature>
<feature type="transmembrane region" description="Helical" evidence="2">
    <location>
        <begin position="9"/>
        <end position="27"/>
    </location>
</feature>
<feature type="compositionally biased region" description="Basic and acidic residues" evidence="1">
    <location>
        <begin position="1008"/>
        <end position="1017"/>
    </location>
</feature>
<keyword evidence="4" id="KW-1185">Reference proteome</keyword>
<evidence type="ECO:0000313" key="3">
    <source>
        <dbReference type="EMBL" id="WDE96580.1"/>
    </source>
</evidence>
<evidence type="ECO:0008006" key="5">
    <source>
        <dbReference type="Google" id="ProtNLM"/>
    </source>
</evidence>
<dbReference type="EMBL" id="CP117811">
    <property type="protein sequence ID" value="WDE96580.1"/>
    <property type="molecule type" value="Genomic_DNA"/>
</dbReference>
<reference evidence="3 4" key="1">
    <citation type="submission" date="2023-02" db="EMBL/GenBank/DDBJ databases">
        <title>Genome sequence of Lentisphaera profundi SAORIC-696.</title>
        <authorList>
            <person name="Kim e."/>
            <person name="Cho J.-C."/>
            <person name="Choi A."/>
            <person name="Kang I."/>
        </authorList>
    </citation>
    <scope>NUCLEOTIDE SEQUENCE [LARGE SCALE GENOMIC DNA]</scope>
    <source>
        <strain evidence="3 4">SAORIC-696</strain>
    </source>
</reference>
<accession>A0ABY7VTM5</accession>
<evidence type="ECO:0000256" key="2">
    <source>
        <dbReference type="SAM" id="Phobius"/>
    </source>
</evidence>
<sequence length="1038" mass="117255">MKANLKKTLIIIPLGFIVITGIFFAYVNSSNFIRKHIIPLIEEKTHFDIESKEIDFSLLSGELNFKDLEAKSGPNTIHAETLEIKINLWDFINKNYQVEKIILENAQLNINFDATGRLKSNPKKAKTISLKPAKPKPTNKTKRKPNIAHKPISLPHFLVQQITIRNTELALHKADRYGKLNHQHLKIASLEITKLGTGQKFELACEGAYMKKSHDAQYFSTEEIIINSTGTFDQTLSSAKNKTSISIAQISTDKIKSLQDLALQLELNCSMEKAKLTFSDCSISSTKAKDLASKIDFNAEIISEDKLKARIKILKLNSTLLDIALSFSPKSKSIPRWQKLTQQAGLPAGFVNTQINGDITVDKNDSLIHSEGELKLNNFPITTKVNNGLQKEEINSKLNFDLRLVDKTIQNVKLSLSCATSNKDSLLSIDTTMRQDTINGTINSKNFDLSLLNNFTKSEDHIEGRLNSRISLTKDSKKSTGHFNGSLEKLKHKALSGKTLNTSLDFTFLYSSLKTVLNNLEFKAHEPSSARLTMNSKEIIIHSKKDFSKNEIHTDNIQIKANTYPSLSPDIIPQQVLLSLDKLSVTQSQEMIQSQAQFKLSGAKIHEHNNIVANGSIKLNANLLESLQILNLDDFSITNQGRPLAFVHSLRLENQIKNTLQKTNLHIPKFVLNDLQCIPLLQSNTIPKFKDQKISSEVNLKLSKDTKDKKLSYSIDFPSIKIMELTPFSLSTNFNQDKGINKIQNFSLVQGPHILNLNATFSKDHYKIENFNGSLDLAFISSILKSLDPNFHNTFFGLINLNSTQIESYGSSPEELLLNLKKGAIDWDISKLNLSLQQKEKTFISKTLGFKPDSLQFDKGALKAEFKAGQIDFKALKLMGDKGGFDFYGKVYKDQKNLKSQFFIWSSFVGSDYLHYIPPQTILDNINEIDDFLNYNPEKKWFEFDEHIELVSEAKDGTFATLIEQIKFNAESKFGPYIAYLESAKKLSQGKLDKQSAKSILDIFKGREEERQQEREKKGKKRKESNTQKVLDLLDGFL</sequence>
<feature type="region of interest" description="Disordered" evidence="1">
    <location>
        <begin position="1008"/>
        <end position="1027"/>
    </location>
</feature>
<dbReference type="RefSeq" id="WP_274150645.1">
    <property type="nucleotide sequence ID" value="NZ_CP117811.1"/>
</dbReference>
<proteinExistence type="predicted"/>
<dbReference type="Proteomes" id="UP001214250">
    <property type="component" value="Chromosome 1"/>
</dbReference>
<organism evidence="3 4">
    <name type="scientific">Lentisphaera profundi</name>
    <dbReference type="NCBI Taxonomy" id="1658616"/>
    <lineage>
        <taxon>Bacteria</taxon>
        <taxon>Pseudomonadati</taxon>
        <taxon>Lentisphaerota</taxon>
        <taxon>Lentisphaeria</taxon>
        <taxon>Lentisphaerales</taxon>
        <taxon>Lentisphaeraceae</taxon>
        <taxon>Lentisphaera</taxon>
    </lineage>
</organism>
<name>A0ABY7VTM5_9BACT</name>
<feature type="region of interest" description="Disordered" evidence="1">
    <location>
        <begin position="123"/>
        <end position="146"/>
    </location>
</feature>
<keyword evidence="2" id="KW-0472">Membrane</keyword>
<protein>
    <recommendedName>
        <fullName evidence="5">AsmA-like C-terminal domain-containing protein</fullName>
    </recommendedName>
</protein>